<evidence type="ECO:0000256" key="4">
    <source>
        <dbReference type="ARBA" id="ARBA00022676"/>
    </source>
</evidence>
<keyword evidence="8 10" id="KW-0472">Membrane</keyword>
<evidence type="ECO:0000313" key="14">
    <source>
        <dbReference type="EMBL" id="QDQ99107.1"/>
    </source>
</evidence>
<proteinExistence type="inferred from homology"/>
<evidence type="ECO:0000256" key="9">
    <source>
        <dbReference type="ARBA" id="ARBA00093617"/>
    </source>
</evidence>
<evidence type="ECO:0000313" key="15">
    <source>
        <dbReference type="Proteomes" id="UP000317344"/>
    </source>
</evidence>
<reference evidence="14 15" key="2">
    <citation type="submission" date="2019-07" db="EMBL/GenBank/DDBJ databases">
        <authorList>
            <person name="Huang Y."/>
        </authorList>
    </citation>
    <scope>NUCLEOTIDE SEQUENCE [LARGE SCALE GENOMIC DNA]</scope>
    <source>
        <strain evidence="14 15">HY188</strain>
    </source>
</reference>
<feature type="transmembrane region" description="Helical" evidence="10">
    <location>
        <begin position="239"/>
        <end position="257"/>
    </location>
</feature>
<evidence type="ECO:0000256" key="2">
    <source>
        <dbReference type="ARBA" id="ARBA00004922"/>
    </source>
</evidence>
<dbReference type="Proteomes" id="UP000317344">
    <property type="component" value="Chromosome"/>
</dbReference>
<feature type="transmembrane region" description="Helical" evidence="10">
    <location>
        <begin position="529"/>
        <end position="548"/>
    </location>
</feature>
<dbReference type="RefSeq" id="WP_143910511.1">
    <property type="nucleotide sequence ID" value="NZ_CP041765.1"/>
</dbReference>
<dbReference type="EMBL" id="CP041765">
    <property type="protein sequence ID" value="QDQ99107.1"/>
    <property type="molecule type" value="Genomic_DNA"/>
</dbReference>
<dbReference type="AlphaFoldDB" id="A0A516X7R7"/>
<feature type="domain" description="ArnT-like N-terminal" evidence="12">
    <location>
        <begin position="141"/>
        <end position="314"/>
    </location>
</feature>
<dbReference type="EC" id="2.4.1.-" evidence="10"/>
<accession>A0A516X7R7</accession>
<dbReference type="KEGG" id="toy:FO059_06535"/>
<sequence>MTTARRTDAAGDASAAAELPSAPSHRAFGRRATAPPGTGPHGRGGPDSRQPPGAAAATDRLRGWITTIVITAIAGVTRFVTLGNPTDAGTPVFDEKHYAPQAWQMIGGGWIEDNPGYELVVHPPLAKQLMALGQWMFGYDGFGWRFASAVAGTVLVLLIIRIARRMTGSTLLGAVAGLLATADGVLTVSSRTALLDIFLTVFMVAAFACLLCDRQQVLDRLSLVAVEGRIHDSAFGPRLGFRWWRFGAGVLLGLSCAAKWGGLYYVAFFGLLCVMSDVAARRRFGVRRPWVGTLVRDTPAALASLVLVPLLTYLGSWWAWFASEVGVDRHAVGWKVGAGGDFSFVPDALRSLWYYSAHVLEFHEHLTNSAGNRHPWESKPWTWPMSLRPLLYYFADGDKVDGCGADKCVSAMMIVGTPALWWLSLPVAAWAVWRIITRHDWRYTWILVGYAAGYLPWFLNLDRQMYFFYSVGLAPFLILAITLVLGEILGVRNPRPTPHGAGPPGRDGNPRALAGAHPRAYRPGERRRLGLIIVCGYVALVIANYVWLWPILTGRVISDAHWQMELWLPSWR</sequence>
<dbReference type="Pfam" id="PF02366">
    <property type="entry name" value="PMT"/>
    <property type="match status" value="1"/>
</dbReference>
<comment type="function">
    <text evidence="10">Protein O-mannosyltransferase that catalyzes the transfer of a single mannose residue from a polyprenol phospho-mannosyl lipidic donor to the hydroxyl group of selected serine and threonine residues in acceptor proteins.</text>
</comment>
<dbReference type="InterPro" id="IPR032421">
    <property type="entry name" value="PMT_4TMC"/>
</dbReference>
<keyword evidence="4 10" id="KW-0328">Glycosyltransferase</keyword>
<comment type="similarity">
    <text evidence="3 10">Belongs to the glycosyltransferase 39 family.</text>
</comment>
<evidence type="ECO:0000259" key="13">
    <source>
        <dbReference type="Pfam" id="PF16192"/>
    </source>
</evidence>
<dbReference type="Pfam" id="PF16192">
    <property type="entry name" value="PMT_4TMC"/>
    <property type="match status" value="1"/>
</dbReference>
<evidence type="ECO:0000256" key="3">
    <source>
        <dbReference type="ARBA" id="ARBA00007222"/>
    </source>
</evidence>
<comment type="subcellular location">
    <subcellularLocation>
        <location evidence="10">Cell membrane</location>
    </subcellularLocation>
    <subcellularLocation>
        <location evidence="1">Endomembrane system</location>
        <topology evidence="1">Multi-pass membrane protein</topology>
    </subcellularLocation>
</comment>
<evidence type="ECO:0000256" key="8">
    <source>
        <dbReference type="ARBA" id="ARBA00023136"/>
    </source>
</evidence>
<dbReference type="InterPro" id="IPR027005">
    <property type="entry name" value="PMT-like"/>
</dbReference>
<evidence type="ECO:0000256" key="1">
    <source>
        <dbReference type="ARBA" id="ARBA00004127"/>
    </source>
</evidence>
<feature type="transmembrane region" description="Helical" evidence="10">
    <location>
        <begin position="443"/>
        <end position="459"/>
    </location>
</feature>
<feature type="transmembrane region" description="Helical" evidence="10">
    <location>
        <begin position="194"/>
        <end position="212"/>
    </location>
</feature>
<keyword evidence="15" id="KW-1185">Reference proteome</keyword>
<feature type="transmembrane region" description="Helical" evidence="10">
    <location>
        <begin position="465"/>
        <end position="485"/>
    </location>
</feature>
<reference evidence="14 15" key="1">
    <citation type="submission" date="2019-07" db="EMBL/GenBank/DDBJ databases">
        <title>Tomitella cavernea sp. nov., an actinomycete isolated from soil.</title>
        <authorList>
            <person name="Cheng J."/>
        </authorList>
    </citation>
    <scope>NUCLEOTIDE SEQUENCE [LARGE SCALE GENOMIC DNA]</scope>
    <source>
        <strain evidence="14 15">HY188</strain>
    </source>
</reference>
<organism evidence="14 15">
    <name type="scientific">Tomitella fengzijianii</name>
    <dbReference type="NCBI Taxonomy" id="2597660"/>
    <lineage>
        <taxon>Bacteria</taxon>
        <taxon>Bacillati</taxon>
        <taxon>Actinomycetota</taxon>
        <taxon>Actinomycetes</taxon>
        <taxon>Mycobacteriales</taxon>
        <taxon>Tomitella</taxon>
    </lineage>
</organism>
<dbReference type="GO" id="GO:0004169">
    <property type="term" value="F:dolichyl-phosphate-mannose-protein mannosyltransferase activity"/>
    <property type="evidence" value="ECO:0007669"/>
    <property type="project" value="UniProtKB-UniRule"/>
</dbReference>
<keyword evidence="7 10" id="KW-1133">Transmembrane helix</keyword>
<dbReference type="PANTHER" id="PTHR10050:SF46">
    <property type="entry name" value="PROTEIN O-MANNOSYL-TRANSFERASE 2"/>
    <property type="match status" value="1"/>
</dbReference>
<feature type="compositionally biased region" description="Low complexity" evidence="11">
    <location>
        <begin position="10"/>
        <end position="23"/>
    </location>
</feature>
<feature type="domain" description="Protein O-mannosyl-transferase C-terminal four TM" evidence="13">
    <location>
        <begin position="350"/>
        <end position="571"/>
    </location>
</feature>
<dbReference type="GO" id="GO:0005886">
    <property type="term" value="C:plasma membrane"/>
    <property type="evidence" value="ECO:0007669"/>
    <property type="project" value="UniProtKB-SubCell"/>
</dbReference>
<keyword evidence="6 10" id="KW-0812">Transmembrane</keyword>
<evidence type="ECO:0000256" key="5">
    <source>
        <dbReference type="ARBA" id="ARBA00022679"/>
    </source>
</evidence>
<evidence type="ECO:0000256" key="7">
    <source>
        <dbReference type="ARBA" id="ARBA00022989"/>
    </source>
</evidence>
<comment type="pathway">
    <text evidence="2 10">Protein modification; protein glycosylation.</text>
</comment>
<dbReference type="GO" id="GO:0012505">
    <property type="term" value="C:endomembrane system"/>
    <property type="evidence" value="ECO:0007669"/>
    <property type="project" value="UniProtKB-SubCell"/>
</dbReference>
<gene>
    <name evidence="14" type="ORF">FO059_06535</name>
</gene>
<evidence type="ECO:0000256" key="6">
    <source>
        <dbReference type="ARBA" id="ARBA00022692"/>
    </source>
</evidence>
<dbReference type="InterPro" id="IPR003342">
    <property type="entry name" value="ArnT-like_N"/>
</dbReference>
<feature type="region of interest" description="Disordered" evidence="11">
    <location>
        <begin position="1"/>
        <end position="57"/>
    </location>
</feature>
<evidence type="ECO:0000256" key="11">
    <source>
        <dbReference type="SAM" id="MobiDB-lite"/>
    </source>
</evidence>
<keyword evidence="5 10" id="KW-0808">Transferase</keyword>
<feature type="transmembrane region" description="Helical" evidence="10">
    <location>
        <begin position="170"/>
        <end position="188"/>
    </location>
</feature>
<dbReference type="OrthoDB" id="9776737at2"/>
<dbReference type="UniPathway" id="UPA00378"/>
<feature type="transmembrane region" description="Helical" evidence="10">
    <location>
        <begin position="142"/>
        <end position="163"/>
    </location>
</feature>
<feature type="transmembrane region" description="Helical" evidence="10">
    <location>
        <begin position="300"/>
        <end position="320"/>
    </location>
</feature>
<name>A0A516X7R7_9ACTN</name>
<evidence type="ECO:0000256" key="10">
    <source>
        <dbReference type="RuleBase" id="RU367007"/>
    </source>
</evidence>
<keyword evidence="10" id="KW-1003">Cell membrane</keyword>
<evidence type="ECO:0000259" key="12">
    <source>
        <dbReference type="Pfam" id="PF02366"/>
    </source>
</evidence>
<protein>
    <recommendedName>
        <fullName evidence="9 10">Polyprenol-phosphate-mannose--protein mannosyltransferase</fullName>
        <ecNumber evidence="10">2.4.1.-</ecNumber>
    </recommendedName>
</protein>
<dbReference type="PANTHER" id="PTHR10050">
    <property type="entry name" value="DOLICHYL-PHOSPHATE-MANNOSE--PROTEIN MANNOSYLTRANSFERASE"/>
    <property type="match status" value="1"/>
</dbReference>